<feature type="compositionally biased region" description="Basic and acidic residues" evidence="1">
    <location>
        <begin position="294"/>
        <end position="311"/>
    </location>
</feature>
<feature type="compositionally biased region" description="Polar residues" evidence="1">
    <location>
        <begin position="707"/>
        <end position="735"/>
    </location>
</feature>
<dbReference type="Gene3D" id="2.30.29.30">
    <property type="entry name" value="Pleckstrin-homology domain (PH domain)/Phosphotyrosine-binding domain (PTB)"/>
    <property type="match status" value="1"/>
</dbReference>
<gene>
    <name evidence="2" type="ORF">Pcinc_024045</name>
</gene>
<name>A0AAE1FCB5_PETCI</name>
<feature type="compositionally biased region" description="Polar residues" evidence="1">
    <location>
        <begin position="1477"/>
        <end position="1490"/>
    </location>
</feature>
<feature type="compositionally biased region" description="Polar residues" evidence="1">
    <location>
        <begin position="1435"/>
        <end position="1453"/>
    </location>
</feature>
<feature type="compositionally biased region" description="Basic and acidic residues" evidence="1">
    <location>
        <begin position="1038"/>
        <end position="1067"/>
    </location>
</feature>
<feature type="compositionally biased region" description="Low complexity" evidence="1">
    <location>
        <begin position="537"/>
        <end position="548"/>
    </location>
</feature>
<feature type="compositionally biased region" description="Basic residues" evidence="1">
    <location>
        <begin position="1347"/>
        <end position="1367"/>
    </location>
</feature>
<feature type="compositionally biased region" description="Basic and acidic residues" evidence="1">
    <location>
        <begin position="401"/>
        <end position="414"/>
    </location>
</feature>
<feature type="region of interest" description="Disordered" evidence="1">
    <location>
        <begin position="1337"/>
        <end position="1528"/>
    </location>
</feature>
<reference evidence="2" key="1">
    <citation type="submission" date="2023-10" db="EMBL/GenBank/DDBJ databases">
        <title>Genome assemblies of two species of porcelain crab, Petrolisthes cinctipes and Petrolisthes manimaculis (Anomura: Porcellanidae).</title>
        <authorList>
            <person name="Angst P."/>
        </authorList>
    </citation>
    <scope>NUCLEOTIDE SEQUENCE</scope>
    <source>
        <strain evidence="2">PB745_01</strain>
        <tissue evidence="2">Gill</tissue>
    </source>
</reference>
<feature type="region of interest" description="Disordered" evidence="1">
    <location>
        <begin position="1168"/>
        <end position="1323"/>
    </location>
</feature>
<evidence type="ECO:0000313" key="3">
    <source>
        <dbReference type="Proteomes" id="UP001286313"/>
    </source>
</evidence>
<feature type="compositionally biased region" description="Polar residues" evidence="1">
    <location>
        <begin position="1669"/>
        <end position="1693"/>
    </location>
</feature>
<keyword evidence="3" id="KW-1185">Reference proteome</keyword>
<feature type="compositionally biased region" description="Polar residues" evidence="1">
    <location>
        <begin position="472"/>
        <end position="484"/>
    </location>
</feature>
<feature type="compositionally biased region" description="Low complexity" evidence="1">
    <location>
        <begin position="667"/>
        <end position="682"/>
    </location>
</feature>
<feature type="compositionally biased region" description="Polar residues" evidence="1">
    <location>
        <begin position="1071"/>
        <end position="1082"/>
    </location>
</feature>
<feature type="compositionally biased region" description="Low complexity" evidence="1">
    <location>
        <begin position="568"/>
        <end position="579"/>
    </location>
</feature>
<evidence type="ECO:0008006" key="4">
    <source>
        <dbReference type="Google" id="ProtNLM"/>
    </source>
</evidence>
<proteinExistence type="predicted"/>
<feature type="region of interest" description="Disordered" evidence="1">
    <location>
        <begin position="994"/>
        <end position="1129"/>
    </location>
</feature>
<feature type="compositionally biased region" description="Basic and acidic residues" evidence="1">
    <location>
        <begin position="1083"/>
        <end position="1106"/>
    </location>
</feature>
<feature type="compositionally biased region" description="Basic and acidic residues" evidence="1">
    <location>
        <begin position="580"/>
        <end position="596"/>
    </location>
</feature>
<feature type="compositionally biased region" description="Acidic residues" evidence="1">
    <location>
        <begin position="1696"/>
        <end position="1713"/>
    </location>
</feature>
<protein>
    <recommendedName>
        <fullName evidence="4">PH domain-containing protein</fullName>
    </recommendedName>
</protein>
<feature type="compositionally biased region" description="Basic and acidic residues" evidence="1">
    <location>
        <begin position="769"/>
        <end position="782"/>
    </location>
</feature>
<feature type="region of interest" description="Disordered" evidence="1">
    <location>
        <begin position="931"/>
        <end position="960"/>
    </location>
</feature>
<feature type="region of interest" description="Disordered" evidence="1">
    <location>
        <begin position="231"/>
        <end position="757"/>
    </location>
</feature>
<feature type="compositionally biased region" description="Polar residues" evidence="1">
    <location>
        <begin position="270"/>
        <end position="281"/>
    </location>
</feature>
<feature type="compositionally biased region" description="Polar residues" evidence="1">
    <location>
        <begin position="1395"/>
        <end position="1406"/>
    </location>
</feature>
<feature type="compositionally biased region" description="Basic and acidic residues" evidence="1">
    <location>
        <begin position="136"/>
        <end position="156"/>
    </location>
</feature>
<feature type="compositionally biased region" description="Basic and acidic residues" evidence="1">
    <location>
        <begin position="510"/>
        <end position="533"/>
    </location>
</feature>
<organism evidence="2 3">
    <name type="scientific">Petrolisthes cinctipes</name>
    <name type="common">Flat porcelain crab</name>
    <dbReference type="NCBI Taxonomy" id="88211"/>
    <lineage>
        <taxon>Eukaryota</taxon>
        <taxon>Metazoa</taxon>
        <taxon>Ecdysozoa</taxon>
        <taxon>Arthropoda</taxon>
        <taxon>Crustacea</taxon>
        <taxon>Multicrustacea</taxon>
        <taxon>Malacostraca</taxon>
        <taxon>Eumalacostraca</taxon>
        <taxon>Eucarida</taxon>
        <taxon>Decapoda</taxon>
        <taxon>Pleocyemata</taxon>
        <taxon>Anomura</taxon>
        <taxon>Galatheoidea</taxon>
        <taxon>Porcellanidae</taxon>
        <taxon>Petrolisthes</taxon>
    </lineage>
</organism>
<comment type="caution">
    <text evidence="2">The sequence shown here is derived from an EMBL/GenBank/DDBJ whole genome shotgun (WGS) entry which is preliminary data.</text>
</comment>
<feature type="region of interest" description="Disordered" evidence="1">
    <location>
        <begin position="136"/>
        <end position="171"/>
    </location>
</feature>
<feature type="region of interest" description="Disordered" evidence="1">
    <location>
        <begin position="1655"/>
        <end position="1713"/>
    </location>
</feature>
<feature type="compositionally biased region" description="Basic and acidic residues" evidence="1">
    <location>
        <begin position="197"/>
        <end position="206"/>
    </location>
</feature>
<feature type="compositionally biased region" description="Basic residues" evidence="1">
    <location>
        <begin position="1024"/>
        <end position="1033"/>
    </location>
</feature>
<feature type="compositionally biased region" description="Polar residues" evidence="1">
    <location>
        <begin position="1275"/>
        <end position="1284"/>
    </location>
</feature>
<dbReference type="SUPFAM" id="SSF50729">
    <property type="entry name" value="PH domain-like"/>
    <property type="match status" value="1"/>
</dbReference>
<feature type="compositionally biased region" description="Basic and acidic residues" evidence="1">
    <location>
        <begin position="1200"/>
        <end position="1233"/>
    </location>
</feature>
<evidence type="ECO:0000256" key="1">
    <source>
        <dbReference type="SAM" id="MobiDB-lite"/>
    </source>
</evidence>
<dbReference type="InterPro" id="IPR011993">
    <property type="entry name" value="PH-like_dom_sf"/>
</dbReference>
<dbReference type="EMBL" id="JAWQEG010002613">
    <property type="protein sequence ID" value="KAK3870755.1"/>
    <property type="molecule type" value="Genomic_DNA"/>
</dbReference>
<feature type="compositionally biased region" description="Polar residues" evidence="1">
    <location>
        <begin position="312"/>
        <end position="323"/>
    </location>
</feature>
<feature type="compositionally biased region" description="Polar residues" evidence="1">
    <location>
        <begin position="800"/>
        <end position="818"/>
    </location>
</feature>
<feature type="compositionally biased region" description="Acidic residues" evidence="1">
    <location>
        <begin position="415"/>
        <end position="434"/>
    </location>
</feature>
<feature type="compositionally biased region" description="Basic and acidic residues" evidence="1">
    <location>
        <begin position="1658"/>
        <end position="1668"/>
    </location>
</feature>
<feature type="compositionally biased region" description="Polar residues" evidence="1">
    <location>
        <begin position="449"/>
        <end position="462"/>
    </location>
</feature>
<sequence length="1713" mass="190113">MKTKKLSTPEKYTAVAVRAKLSVEVEQRKRLGAWAKRVLVLDGTTLYAYKTKGEGGSVGGWEVVGAEVHVRRSSDSGREDGRHLLVIARPPAYKLTFSFTTTYEQARMIQALSSSGATVTGLDAIMLLKNLRKQQEEAQREEEQRLKHQKEQKEALEEAEWESGALLDATQDEVKQQQAEREDNEMRDIEVANNEGVKTDDVRNKEEEELEEINQSIYHVGAVSNPLYSSLTRRHEGGGGGGEVILEGTTETHMQTNGTSEASRKDSVTYDESGTNQNTDVKVNPLPKPPRSLFQDRRPSGADDNNDKTSEDVLSQGPQSTSVVGEGRSGQHSGQAESELVFGGESENEDELVEATNLVYSESDDSEEGKGFYEVNPESPESIRESETEDTITRNNSSHNENLREEVTETREDKLDEEEDRRDEEEDKRDEEYIDLVTKMRLERGFIIDTNNTEGSPQNLASPETVRKHSANSHGDSLSTSPTDSPIIKRNLNTKQDNEGNNTTMSPNNEEAHEVTGYRDSLTESEEKFEQLYKELSQSIPNSSQGSDSSDDKQNELVETDNGSPGQSKVSSLEVTVSELVERENVTKETIVRETGDAATTVKNANENDAHKNGVVEGDETDAPGKSTPEKAPVKKVNSIIKKKSPDSRSGSLKRVQFSIDVQTVRPSSTPDDTTNSSSQDPNTKKKKDAKGKESTLTSQKDKKQESSGSPKKTTQPNSVTSSSSPNKKATSVSPSKKKPQQEGGKLSSGSPTKKKGLFSTIFSTNASKKNEAQPVKDDVTVKADTPATSGLVNKDKSGVQGSTNKDTAETSTSTLKRQSTVDLSAPLILSGQVEMGGSVGGRLSARRMEVRDGHLMAFLPRTTAAPNSRLKLNALSVMPVVGSGQANTLVLSRAGRVMMVLKLGSREEMMRWINVLSDEVIKATPDDQRKGLTLYPSLKKEEEEKEEEKEKEVKEEADTTVKDGLDVSDGKEEMLQITMSNGHIEVKNLLSDEEKTEVRAPTPDNQKHKQLNGVAIKEDSKVTGRKNKRPLGPKRSISMDHLNDVNERMKVTRPQYHKEAESDNEGRVVSQVQKKIQQFSRQFKDKDSRTKSHNEHSKSGQERRTSHPQLRRLSGHGKVSPQPLGVGHDAVDNYLMVDKLMESSARRHDKCIHDHKVDFIRYVSSSQPSLASLTDSRRETQRPLQRYGSGPILTPKHKDKPDHQETPSSEDKKLQDRRTVSEIGDSHNEARASESVIPQATIKPDDISQIQSPAQPVPTYPTVLQPRNVEIIERTQSSTSPTDVNEERERNNRSKNTKLPNNRTEAPTPPPPAQEEELPRITWSVAATREKFELLAVLSGENKGKLTTKNRISRKRSTRGTVKKKRSLEGANVSRRASVKRSGAKAALLADDTFLSSSQEFQSDNDVGVTKPHKQPDSSSPRPVRDTPGKQELTRFNNNSSPTTDLASSTDDLNIKNHGDSTPQKENIGPQKSPLRRTSNVLLDQSYPSSPEPDFISSRLINTRPQGKSPRLGRMKTPSLQSSRSTSKDNDVVVCWRGPYIAQDVGGKPMCVELRRSRRRKQGRRVVTLEEEQKVLANISNAFLAKRRLLAREVTAAKIQERLTALEERQWELQNKMGEMDQVGVHSARETREWRNLERSLKAVEEETTYWSTRMAQTEKEADDARQKLSNALTSSLSQHSVNTLHNRSSTGCGDETDIEDGDAVFEDASEA</sequence>
<feature type="compositionally biased region" description="Basic and acidic residues" evidence="1">
    <location>
        <begin position="939"/>
        <end position="960"/>
    </location>
</feature>
<accession>A0AAE1FCB5</accession>
<feature type="region of interest" description="Disordered" evidence="1">
    <location>
        <begin position="769"/>
        <end position="818"/>
    </location>
</feature>
<evidence type="ECO:0000313" key="2">
    <source>
        <dbReference type="EMBL" id="KAK3870755.1"/>
    </source>
</evidence>
<feature type="region of interest" description="Disordered" evidence="1">
    <location>
        <begin position="189"/>
        <end position="208"/>
    </location>
</feature>
<feature type="compositionally biased region" description="Basic and acidic residues" evidence="1">
    <location>
        <begin position="1424"/>
        <end position="1434"/>
    </location>
</feature>
<feature type="compositionally biased region" description="Polar residues" evidence="1">
    <location>
        <begin position="491"/>
        <end position="509"/>
    </location>
</feature>
<dbReference type="Proteomes" id="UP001286313">
    <property type="component" value="Unassembled WGS sequence"/>
</dbReference>